<keyword evidence="8" id="KW-0479">Metal-binding</keyword>
<keyword evidence="18" id="KW-1133">Transmembrane helix</keyword>
<dbReference type="SUPFAM" id="SSF52087">
    <property type="entry name" value="CRAL/TRIO domain"/>
    <property type="match status" value="1"/>
</dbReference>
<dbReference type="Gene3D" id="3.40.525.10">
    <property type="entry name" value="CRAL-TRIO lipid binding domain"/>
    <property type="match status" value="1"/>
</dbReference>
<keyword evidence="6 16" id="KW-0963">Cytoplasm</keyword>
<dbReference type="GeneID" id="68359021"/>
<keyword evidence="7" id="KW-0349">Heme</keyword>
<keyword evidence="11" id="KW-0408">Iron</keyword>
<keyword evidence="12 16" id="KW-0445">Lipid transport</keyword>
<comment type="similarity">
    <text evidence="3 16">Belongs to the SFH5 family.</text>
</comment>
<comment type="subcellular location">
    <subcellularLocation>
        <location evidence="16">Cytoplasm</location>
    </subcellularLocation>
    <subcellularLocation>
        <location evidence="2 16">Endoplasmic reticulum membrane</location>
        <topology evidence="2 16">Peripheral membrane protein</topology>
    </subcellularLocation>
    <subcellularLocation>
        <location evidence="16">Microsome membrane</location>
        <topology evidence="16">Peripheral membrane protein</topology>
    </subcellularLocation>
</comment>
<keyword evidence="21" id="KW-1185">Reference proteome</keyword>
<keyword evidence="9 16" id="KW-0256">Endoplasmic reticulum</keyword>
<keyword evidence="13 16" id="KW-0472">Membrane</keyword>
<accession>A0A9P8MP47</accession>
<keyword evidence="5 16" id="KW-0813">Transport</keyword>
<evidence type="ECO:0000313" key="20">
    <source>
        <dbReference type="EMBL" id="KAH0958847.1"/>
    </source>
</evidence>
<evidence type="ECO:0000256" key="17">
    <source>
        <dbReference type="SAM" id="MobiDB-lite"/>
    </source>
</evidence>
<evidence type="ECO:0000256" key="18">
    <source>
        <dbReference type="SAM" id="Phobius"/>
    </source>
</evidence>
<keyword evidence="18" id="KW-0812">Transmembrane</keyword>
<dbReference type="GO" id="GO:0008526">
    <property type="term" value="F:phosphatidylinositol transfer activity"/>
    <property type="evidence" value="ECO:0007669"/>
    <property type="project" value="UniProtKB-UniRule"/>
</dbReference>
<feature type="compositionally biased region" description="Basic and acidic residues" evidence="17">
    <location>
        <begin position="292"/>
        <end position="305"/>
    </location>
</feature>
<protein>
    <recommendedName>
        <fullName evidence="4 16">Phosphatidylinositol transfer protein SFH5</fullName>
        <shortName evidence="16">PITP SFH5</shortName>
    </recommendedName>
</protein>
<dbReference type="PROSITE" id="PS50191">
    <property type="entry name" value="CRAL_TRIO"/>
    <property type="match status" value="1"/>
</dbReference>
<evidence type="ECO:0000256" key="5">
    <source>
        <dbReference type="ARBA" id="ARBA00022448"/>
    </source>
</evidence>
<dbReference type="Proteomes" id="UP000824596">
    <property type="component" value="Unassembled WGS sequence"/>
</dbReference>
<dbReference type="SUPFAM" id="SSF46938">
    <property type="entry name" value="CRAL/TRIO N-terminal domain"/>
    <property type="match status" value="1"/>
</dbReference>
<dbReference type="RefSeq" id="XP_044716360.1">
    <property type="nucleotide sequence ID" value="XM_044868363.1"/>
</dbReference>
<dbReference type="InterPro" id="IPR011074">
    <property type="entry name" value="CRAL/TRIO_N_dom"/>
</dbReference>
<dbReference type="PANTHER" id="PTHR47669">
    <property type="entry name" value="PHOSPHATIDYLINOSITOL TRANSFER PROTEIN SFH5"/>
    <property type="match status" value="1"/>
</dbReference>
<evidence type="ECO:0000256" key="11">
    <source>
        <dbReference type="ARBA" id="ARBA00023004"/>
    </source>
</evidence>
<dbReference type="InterPro" id="IPR036273">
    <property type="entry name" value="CRAL/TRIO_N_dom_sf"/>
</dbReference>
<evidence type="ECO:0000256" key="10">
    <source>
        <dbReference type="ARBA" id="ARBA00022848"/>
    </source>
</evidence>
<dbReference type="OrthoDB" id="75724at2759"/>
<dbReference type="GO" id="GO:0017157">
    <property type="term" value="P:regulation of exocytosis"/>
    <property type="evidence" value="ECO:0007669"/>
    <property type="project" value="TreeGrafter"/>
</dbReference>
<evidence type="ECO:0000256" key="16">
    <source>
        <dbReference type="RuleBase" id="RU367059"/>
    </source>
</evidence>
<dbReference type="GO" id="GO:0005789">
    <property type="term" value="C:endoplasmic reticulum membrane"/>
    <property type="evidence" value="ECO:0007669"/>
    <property type="project" value="UniProtKB-SubCell"/>
</dbReference>
<comment type="catalytic activity">
    <reaction evidence="14">
        <text>a 1,2-diacyl-sn-glycero-3-phospho-(1D-myo-inositol)(in) = a 1,2-diacyl-sn-glycero-3-phospho-(1D-myo-inositol)(out)</text>
        <dbReference type="Rhea" id="RHEA:38691"/>
        <dbReference type="ChEBI" id="CHEBI:57880"/>
    </reaction>
    <physiologicalReaction direction="left-to-right" evidence="14">
        <dbReference type="Rhea" id="RHEA:38692"/>
    </physiologicalReaction>
</comment>
<dbReference type="GO" id="GO:0043001">
    <property type="term" value="P:Golgi to plasma membrane protein transport"/>
    <property type="evidence" value="ECO:0007669"/>
    <property type="project" value="TreeGrafter"/>
</dbReference>
<dbReference type="EMBL" id="JAIZPD010000014">
    <property type="protein sequence ID" value="KAH0958847.1"/>
    <property type="molecule type" value="Genomic_DNA"/>
</dbReference>
<evidence type="ECO:0000256" key="13">
    <source>
        <dbReference type="ARBA" id="ARBA00023136"/>
    </source>
</evidence>
<evidence type="ECO:0000313" key="21">
    <source>
        <dbReference type="Proteomes" id="UP000824596"/>
    </source>
</evidence>
<name>A0A9P8MP47_9HYPO</name>
<dbReference type="CDD" id="cd00170">
    <property type="entry name" value="SEC14"/>
    <property type="match status" value="1"/>
</dbReference>
<evidence type="ECO:0000256" key="7">
    <source>
        <dbReference type="ARBA" id="ARBA00022617"/>
    </source>
</evidence>
<sequence>MATTTEEQTPLAQLAARLPQMVAQAGHSEMWGVELASAAVASSPDQQQQDKTIDDAPTQVVLHKFLRANNDDVDAAEKQLTAALEWRKAVDPASLVAQPFDARRFGGLGFVTTHQDEAGKEVVVTWNVYGSVKDNKATFGNVQDFIKWRAALMELGVQKLRLNDIKEPIPAGAEDPHRMIQVHDYQSVSFFRMDPDVKAASRETIQTLSMAYPELLAHKYFVNVPAIMGWVFGAMKFFLAPATLRKFHPMASGTSLAAELKGIAQTLPSEYGGQGPSVKEGLTTAPLAAVPEPKDQEKPATEEQLAKTTPTTAAVASKAEKDSKPAEETKAGVEAAAPPAMPPAMPPVKEATQ</sequence>
<dbReference type="PANTHER" id="PTHR47669:SF1">
    <property type="entry name" value="PHOSPHATIDYLINOSITOL TRANSFER PROTEIN SFH5"/>
    <property type="match status" value="1"/>
</dbReference>
<evidence type="ECO:0000259" key="19">
    <source>
        <dbReference type="PROSITE" id="PS50191"/>
    </source>
</evidence>
<dbReference type="AlphaFoldDB" id="A0A9P8MP47"/>
<reference evidence="20" key="1">
    <citation type="submission" date="2021-09" db="EMBL/GenBank/DDBJ databases">
        <title>A high-quality genome of the endoparasitic fungus Hirsutella rhossiliensis with a comparison of Hirsutella genomes reveals transposable elements contributing to genome size variation.</title>
        <authorList>
            <person name="Lin R."/>
            <person name="Jiao Y."/>
            <person name="Sun X."/>
            <person name="Ling J."/>
            <person name="Xie B."/>
            <person name="Cheng X."/>
        </authorList>
    </citation>
    <scope>NUCLEOTIDE SEQUENCE</scope>
    <source>
        <strain evidence="20">HR02</strain>
    </source>
</reference>
<dbReference type="GO" id="GO:0032541">
    <property type="term" value="C:cortical endoplasmic reticulum"/>
    <property type="evidence" value="ECO:0007669"/>
    <property type="project" value="TreeGrafter"/>
</dbReference>
<dbReference type="InterPro" id="IPR042938">
    <property type="entry name" value="Sfh5"/>
</dbReference>
<evidence type="ECO:0000256" key="8">
    <source>
        <dbReference type="ARBA" id="ARBA00022723"/>
    </source>
</evidence>
<evidence type="ECO:0000256" key="15">
    <source>
        <dbReference type="ARBA" id="ARBA00024180"/>
    </source>
</evidence>
<evidence type="ECO:0000256" key="1">
    <source>
        <dbReference type="ARBA" id="ARBA00001970"/>
    </source>
</evidence>
<feature type="transmembrane region" description="Helical" evidence="18">
    <location>
        <begin position="220"/>
        <end position="239"/>
    </location>
</feature>
<evidence type="ECO:0000256" key="6">
    <source>
        <dbReference type="ARBA" id="ARBA00022490"/>
    </source>
</evidence>
<gene>
    <name evidence="20" type="ORF">HRG_09892</name>
</gene>
<dbReference type="GO" id="GO:0005829">
    <property type="term" value="C:cytosol"/>
    <property type="evidence" value="ECO:0007669"/>
    <property type="project" value="TreeGrafter"/>
</dbReference>
<dbReference type="SMART" id="SM00516">
    <property type="entry name" value="SEC14"/>
    <property type="match status" value="1"/>
</dbReference>
<evidence type="ECO:0000256" key="12">
    <source>
        <dbReference type="ARBA" id="ARBA00023055"/>
    </source>
</evidence>
<comment type="caution">
    <text evidence="20">The sequence shown here is derived from an EMBL/GenBank/DDBJ whole genome shotgun (WGS) entry which is preliminary data.</text>
</comment>
<dbReference type="GO" id="GO:0046872">
    <property type="term" value="F:metal ion binding"/>
    <property type="evidence" value="ECO:0007669"/>
    <property type="project" value="UniProtKB-KW"/>
</dbReference>
<proteinExistence type="inferred from homology"/>
<evidence type="ECO:0000256" key="4">
    <source>
        <dbReference type="ARBA" id="ARBA00018320"/>
    </source>
</evidence>
<keyword evidence="10 16" id="KW-0492">Microsome</keyword>
<organism evidence="20 21">
    <name type="scientific">Hirsutella rhossiliensis</name>
    <dbReference type="NCBI Taxonomy" id="111463"/>
    <lineage>
        <taxon>Eukaryota</taxon>
        <taxon>Fungi</taxon>
        <taxon>Dikarya</taxon>
        <taxon>Ascomycota</taxon>
        <taxon>Pezizomycotina</taxon>
        <taxon>Sordariomycetes</taxon>
        <taxon>Hypocreomycetidae</taxon>
        <taxon>Hypocreales</taxon>
        <taxon>Ophiocordycipitaceae</taxon>
        <taxon>Hirsutella</taxon>
    </lineage>
</organism>
<feature type="compositionally biased region" description="Basic and acidic residues" evidence="17">
    <location>
        <begin position="318"/>
        <end position="331"/>
    </location>
</feature>
<feature type="domain" description="CRAL-TRIO" evidence="19">
    <location>
        <begin position="98"/>
        <end position="279"/>
    </location>
</feature>
<evidence type="ECO:0000256" key="3">
    <source>
        <dbReference type="ARBA" id="ARBA00006667"/>
    </source>
</evidence>
<dbReference type="GO" id="GO:0005886">
    <property type="term" value="C:plasma membrane"/>
    <property type="evidence" value="ECO:0007669"/>
    <property type="project" value="TreeGrafter"/>
</dbReference>
<evidence type="ECO:0000256" key="9">
    <source>
        <dbReference type="ARBA" id="ARBA00022824"/>
    </source>
</evidence>
<dbReference type="Pfam" id="PF03765">
    <property type="entry name" value="CRAL_TRIO_N"/>
    <property type="match status" value="1"/>
</dbReference>
<evidence type="ECO:0000256" key="2">
    <source>
        <dbReference type="ARBA" id="ARBA00004406"/>
    </source>
</evidence>
<comment type="function">
    <text evidence="15">Non-classical phosphatidylinositol (PtdIns) transfer protein (PITP), which exhibits PtdIns-binding/transfer activity in the absence of detectable PtdCho-binding/transfer activity. Regulates PtdIns(4,5)P2 homeostasis at the plasma membrane. Heme-binding protein that may play a role in organic oxidant-induced stress responses.</text>
</comment>
<evidence type="ECO:0000256" key="14">
    <source>
        <dbReference type="ARBA" id="ARBA00024146"/>
    </source>
</evidence>
<dbReference type="InterPro" id="IPR036865">
    <property type="entry name" value="CRAL-TRIO_dom_sf"/>
</dbReference>
<dbReference type="Pfam" id="PF00650">
    <property type="entry name" value="CRAL_TRIO"/>
    <property type="match status" value="1"/>
</dbReference>
<comment type="cofactor">
    <cofactor evidence="1">
        <name>heme b</name>
        <dbReference type="ChEBI" id="CHEBI:60344"/>
    </cofactor>
</comment>
<dbReference type="InterPro" id="IPR001251">
    <property type="entry name" value="CRAL-TRIO_dom"/>
</dbReference>
<feature type="region of interest" description="Disordered" evidence="17">
    <location>
        <begin position="289"/>
        <end position="353"/>
    </location>
</feature>